<gene>
    <name evidence="5" type="ORF">SAMN02745725_00957</name>
</gene>
<keyword evidence="2" id="KW-0378">Hydrolase</keyword>
<dbReference type="SUPFAM" id="SSF81296">
    <property type="entry name" value="E set domains"/>
    <property type="match status" value="1"/>
</dbReference>
<dbReference type="OrthoDB" id="9805159at2"/>
<evidence type="ECO:0000256" key="2">
    <source>
        <dbReference type="ARBA" id="ARBA00022801"/>
    </source>
</evidence>
<dbReference type="CDD" id="cd02857">
    <property type="entry name" value="E_set_CDase_PDE_N"/>
    <property type="match status" value="1"/>
</dbReference>
<dbReference type="GO" id="GO:0005975">
    <property type="term" value="P:carbohydrate metabolic process"/>
    <property type="evidence" value="ECO:0007669"/>
    <property type="project" value="InterPro"/>
</dbReference>
<dbReference type="Pfam" id="PF00128">
    <property type="entry name" value="Alpha-amylase"/>
    <property type="match status" value="2"/>
</dbReference>
<name>A0A1M6DEW2_PSEXY</name>
<feature type="domain" description="Glycosyl hydrolase family 13 catalytic" evidence="4">
    <location>
        <begin position="125"/>
        <end position="577"/>
    </location>
</feature>
<comment type="similarity">
    <text evidence="1">Belongs to the glycosyl hydrolase 13 family.</text>
</comment>
<dbReference type="STRING" id="185007.SAMN02910350_00133"/>
<dbReference type="Proteomes" id="UP000184185">
    <property type="component" value="Unassembled WGS sequence"/>
</dbReference>
<evidence type="ECO:0000256" key="3">
    <source>
        <dbReference type="ARBA" id="ARBA00023295"/>
    </source>
</evidence>
<keyword evidence="3" id="KW-0326">Glycosidase</keyword>
<dbReference type="PANTHER" id="PTHR10357">
    <property type="entry name" value="ALPHA-AMYLASE FAMILY MEMBER"/>
    <property type="match status" value="1"/>
</dbReference>
<dbReference type="PANTHER" id="PTHR10357:SF210">
    <property type="entry name" value="MALTODEXTRIN GLUCOSIDASE"/>
    <property type="match status" value="1"/>
</dbReference>
<proteinExistence type="inferred from homology"/>
<dbReference type="InterPro" id="IPR013783">
    <property type="entry name" value="Ig-like_fold"/>
</dbReference>
<dbReference type="RefSeq" id="WP_072913446.1">
    <property type="nucleotide sequence ID" value="NZ_FQYQ01000004.1"/>
</dbReference>
<dbReference type="SUPFAM" id="SSF51445">
    <property type="entry name" value="(Trans)glycosidases"/>
    <property type="match status" value="1"/>
</dbReference>
<dbReference type="SMART" id="SM00642">
    <property type="entry name" value="Aamy"/>
    <property type="match status" value="1"/>
</dbReference>
<keyword evidence="6" id="KW-1185">Reference proteome</keyword>
<protein>
    <submittedName>
        <fullName evidence="5">Alpha-glucosidase</fullName>
    </submittedName>
</protein>
<dbReference type="EMBL" id="FQYQ01000004">
    <property type="protein sequence ID" value="SHI71806.1"/>
    <property type="molecule type" value="Genomic_DNA"/>
</dbReference>
<evidence type="ECO:0000313" key="6">
    <source>
        <dbReference type="Proteomes" id="UP000184185"/>
    </source>
</evidence>
<dbReference type="Gene3D" id="2.60.40.10">
    <property type="entry name" value="Immunoglobulins"/>
    <property type="match status" value="1"/>
</dbReference>
<dbReference type="InterPro" id="IPR006047">
    <property type="entry name" value="GH13_cat_dom"/>
</dbReference>
<dbReference type="InterPro" id="IPR014756">
    <property type="entry name" value="Ig_E-set"/>
</dbReference>
<dbReference type="GO" id="GO:0004553">
    <property type="term" value="F:hydrolase activity, hydrolyzing O-glycosyl compounds"/>
    <property type="evidence" value="ECO:0007669"/>
    <property type="project" value="InterPro"/>
</dbReference>
<accession>A0A1M6DEW2</accession>
<dbReference type="InterPro" id="IPR017853">
    <property type="entry name" value="GH"/>
</dbReference>
<evidence type="ECO:0000256" key="1">
    <source>
        <dbReference type="ARBA" id="ARBA00008061"/>
    </source>
</evidence>
<dbReference type="Gene3D" id="2.60.40.1180">
    <property type="entry name" value="Golgi alpha-mannosidase II"/>
    <property type="match status" value="1"/>
</dbReference>
<dbReference type="InterPro" id="IPR004185">
    <property type="entry name" value="Glyco_hydro_13_lg-like_dom"/>
</dbReference>
<organism evidence="5 6">
    <name type="scientific">Pseudobutyrivibrio xylanivorans DSM 14809</name>
    <dbReference type="NCBI Taxonomy" id="1123012"/>
    <lineage>
        <taxon>Bacteria</taxon>
        <taxon>Bacillati</taxon>
        <taxon>Bacillota</taxon>
        <taxon>Clostridia</taxon>
        <taxon>Lachnospirales</taxon>
        <taxon>Lachnospiraceae</taxon>
        <taxon>Pseudobutyrivibrio</taxon>
    </lineage>
</organism>
<dbReference type="SUPFAM" id="SSF51011">
    <property type="entry name" value="Glycosyl hydrolase domain"/>
    <property type="match status" value="1"/>
</dbReference>
<evidence type="ECO:0000313" key="5">
    <source>
        <dbReference type="EMBL" id="SHI71806.1"/>
    </source>
</evidence>
<reference evidence="5 6" key="1">
    <citation type="submission" date="2016-11" db="EMBL/GenBank/DDBJ databases">
        <authorList>
            <person name="Jaros S."/>
            <person name="Januszkiewicz K."/>
            <person name="Wedrychowicz H."/>
        </authorList>
    </citation>
    <scope>NUCLEOTIDE SEQUENCE [LARGE SCALE GENOMIC DNA]</scope>
    <source>
        <strain evidence="5 6">DSM 14809</strain>
    </source>
</reference>
<dbReference type="Gene3D" id="3.20.20.80">
    <property type="entry name" value="Glycosidases"/>
    <property type="match status" value="1"/>
</dbReference>
<dbReference type="Pfam" id="PF02903">
    <property type="entry name" value="Alpha-amylase_N"/>
    <property type="match status" value="1"/>
</dbReference>
<dbReference type="AlphaFoldDB" id="A0A1M6DEW2"/>
<sequence length="677" mass="77938">MNIHAIYSDGTAEYRYPMEPDENSLVTISIRVYHQEDVDVFLMSKTDNLTQRMHLDRTRGEFDFYSCTVQLGEKEFRYYFELVVGLDHYYYDRVGLWRDYREHYEFSIMPGFSTPAWSKGAVMYQILVDRFYNGDPSNDVETNEYHYVGAPVEGVKDWNSMPANLDIGRFYGGDLEGVRQKLHYLKSLGVEVIYFNPLFVSPSNHKYDTSDYDYIDPHFTVIKNDGGECLEPGDYDNTHATKYKLRVTNKENLEASNKFFADFVNEAHQKGIRVIIDGVFNHCGSFNKWLNREKIYSKAEGYAPGAYESKDSPYNSFFKFYEDSWPDNKSYDGWWSHDTLPKLNYEDSPKLYEYILNIGKKWVSEPYNCDGWRLDVAADLGHSEEFNHKFWRDFRDAVKSANPNAIILAEHYGNPSAWLAGDQWDTIMNYDAFMEPLTYFLTGMEKHSDEFQPSALGDGDRFKNTMLHFMARLKTPSLYCAMNQLSNHDHSRFLTRTNHTVGRIATKGTKAAEDGVSIPVMKLAEMIQFTWPGAPTLYYGDEAGVCGFTDPDSRRTYPWGSANYDLIDYTRDMIMIHKQSHAIKEGSFTFLNCGQGFISYGRFTSNEQIIVLINSNGNEINVDVPVWMAGVPLNCQLERLILSNEVGYSIMPTDITVEGGNLHISLGPNSGIVYKRI</sequence>
<dbReference type="InterPro" id="IPR013780">
    <property type="entry name" value="Glyco_hydro_b"/>
</dbReference>
<dbReference type="CDD" id="cd11338">
    <property type="entry name" value="AmyAc_CMD"/>
    <property type="match status" value="1"/>
</dbReference>
<evidence type="ECO:0000259" key="4">
    <source>
        <dbReference type="SMART" id="SM00642"/>
    </source>
</evidence>